<sequence>MPFVPIEVPPGVVKSESDYAASGRWIDMDHVRFVRGKPQKIGGVQKFIETAFLGTARAAKAWASYTGVQCLVWGTACRLYIFREGSVSTITPYRIGAAGITLGNNPFATTNGSPIVTVTDSSHGIEAAGTTVTFSGASAVGGITINGDYTVTQVVDVNTFTITHGSNASSTATGGGAAVVASYELNCGDVDPTYLLGWGVGQWGVGYWGTDASLASALISEPTNWSMDVYGEDLIVNLSNDGIWHYDTSGGLVRPTVITNAPTQVRYTFVTPERYIFALGCTTLTGGFDSMTVRWPDVEDFTDWTPSDTNTSNQRKLQGGTRLMAGTALAEGISVVWSDSSLFLFQFTGSGFVYDSRQVATNCGLIGPHAWTKTSGTAFWMSANSFWMYSGAAQPIPNVEDIKSFVFGDINSEHLIKSFAFYNSVFNEVWFVYPSRASTEPDLYVMVDLDDFSWSHGTWSRTAAALYTVSEYRPILFGTNGYVYVHDVKDNPDNDLAALPFHIELAPTDIDGGNRSVDIFGFVPDFQTQGGDLDLYIYGKDHPRDDVMMSETLTIAPTDKLVDARVAGRQFGMKLSGDTVGSDFRMGRWGLEISGAGRKR</sequence>
<dbReference type="InterPro" id="IPR023366">
    <property type="entry name" value="ATP_synth_asu-like_sf"/>
</dbReference>
<organism evidence="1 2">
    <name type="scientific">Aminobacter anthyllidis</name>
    <dbReference type="NCBI Taxonomy" id="1035067"/>
    <lineage>
        <taxon>Bacteria</taxon>
        <taxon>Pseudomonadati</taxon>
        <taxon>Pseudomonadota</taxon>
        <taxon>Alphaproteobacteria</taxon>
        <taxon>Hyphomicrobiales</taxon>
        <taxon>Phyllobacteriaceae</taxon>
        <taxon>Aminobacter</taxon>
    </lineage>
</organism>
<reference evidence="1" key="2">
    <citation type="submission" date="2021-03" db="EMBL/GenBank/DDBJ databases">
        <authorList>
            <person name="Artuso I."/>
            <person name="Turrini P."/>
            <person name="Pirolo M."/>
            <person name="Lugli G.A."/>
            <person name="Ventura M."/>
            <person name="Visca P."/>
        </authorList>
    </citation>
    <scope>NUCLEOTIDE SEQUENCE</scope>
    <source>
        <strain evidence="1">LMG 26462</strain>
    </source>
</reference>
<protein>
    <submittedName>
        <fullName evidence="1">Uncharacterized protein</fullName>
    </submittedName>
</protein>
<dbReference type="RefSeq" id="WP_214385538.1">
    <property type="nucleotide sequence ID" value="NZ_JAFLWW010000001.1"/>
</dbReference>
<keyword evidence="2" id="KW-1185">Reference proteome</keyword>
<dbReference type="EMBL" id="JAFLWW010000001">
    <property type="protein sequence ID" value="MBT1154377.1"/>
    <property type="molecule type" value="Genomic_DNA"/>
</dbReference>
<reference evidence="1" key="1">
    <citation type="journal article" date="2021" name="Microorganisms">
        <title>Phylogenomic Reconstruction and Metabolic Potential of the Genus Aminobacter.</title>
        <authorList>
            <person name="Artuso I."/>
            <person name="Turrini P."/>
            <person name="Pirolo M."/>
            <person name="Lugli G.A."/>
            <person name="Ventura M."/>
            <person name="Visca P."/>
        </authorList>
    </citation>
    <scope>NUCLEOTIDE SEQUENCE</scope>
    <source>
        <strain evidence="1">LMG 26462</strain>
    </source>
</reference>
<name>A0A9X1A6Y1_9HYPH</name>
<gene>
    <name evidence="1" type="ORF">J1C56_02100</name>
</gene>
<proteinExistence type="predicted"/>
<evidence type="ECO:0000313" key="2">
    <source>
        <dbReference type="Proteomes" id="UP001138921"/>
    </source>
</evidence>
<comment type="caution">
    <text evidence="1">The sequence shown here is derived from an EMBL/GenBank/DDBJ whole genome shotgun (WGS) entry which is preliminary data.</text>
</comment>
<dbReference type="Gene3D" id="2.40.30.20">
    <property type="match status" value="1"/>
</dbReference>
<dbReference type="AlphaFoldDB" id="A0A9X1A6Y1"/>
<accession>A0A9X1A6Y1</accession>
<dbReference type="Proteomes" id="UP001138921">
    <property type="component" value="Unassembled WGS sequence"/>
</dbReference>
<evidence type="ECO:0000313" key="1">
    <source>
        <dbReference type="EMBL" id="MBT1154377.1"/>
    </source>
</evidence>